<proteinExistence type="predicted"/>
<accession>A0AAW9PQB2</accession>
<comment type="caution">
    <text evidence="2">The sequence shown here is derived from an EMBL/GenBank/DDBJ whole genome shotgun (WGS) entry which is preliminary data.</text>
</comment>
<name>A0AAW9PQB2_9CYAN</name>
<keyword evidence="3" id="KW-1185">Reference proteome</keyword>
<gene>
    <name evidence="2" type="ORF">V2H45_02265</name>
</gene>
<evidence type="ECO:0000256" key="1">
    <source>
        <dbReference type="SAM" id="MobiDB-lite"/>
    </source>
</evidence>
<dbReference type="Proteomes" id="UP001333818">
    <property type="component" value="Unassembled WGS sequence"/>
</dbReference>
<sequence length="174" mass="19382">MMTKPLNVELSTELAQTVKSQAKTCFDNAHRAALVTKGAKYVQGFLVYAGSPYKPIEYSWLELEDCLVDPTFPHLHKDADRLFYFPAQRLTVKQLKAAIDEAQEDYPDDEALPVYGDAPYEFYGDRMLGGKEYALAFSEAEAKCKELNKPSNKSKATNSDTADALESLPDSSPN</sequence>
<evidence type="ECO:0000313" key="3">
    <source>
        <dbReference type="Proteomes" id="UP001333818"/>
    </source>
</evidence>
<reference evidence="2" key="1">
    <citation type="submission" date="2024-01" db="EMBL/GenBank/DDBJ databases">
        <title>Bank of Algae and Cyanobacteria of the Azores (BACA) strain genomes.</title>
        <authorList>
            <person name="Luz R."/>
            <person name="Cordeiro R."/>
            <person name="Fonseca A."/>
            <person name="Goncalves V."/>
        </authorList>
    </citation>
    <scope>NUCLEOTIDE SEQUENCE</scope>
    <source>
        <strain evidence="2">BACA0141</strain>
    </source>
</reference>
<protein>
    <submittedName>
        <fullName evidence="2">Uncharacterized protein</fullName>
    </submittedName>
</protein>
<evidence type="ECO:0000313" key="2">
    <source>
        <dbReference type="EMBL" id="MEE3715565.1"/>
    </source>
</evidence>
<feature type="compositionally biased region" description="Polar residues" evidence="1">
    <location>
        <begin position="149"/>
        <end position="161"/>
    </location>
</feature>
<organism evidence="2 3">
    <name type="scientific">Tumidithrix elongata BACA0141</name>
    <dbReference type="NCBI Taxonomy" id="2716417"/>
    <lineage>
        <taxon>Bacteria</taxon>
        <taxon>Bacillati</taxon>
        <taxon>Cyanobacteriota</taxon>
        <taxon>Cyanophyceae</taxon>
        <taxon>Pseudanabaenales</taxon>
        <taxon>Pseudanabaenaceae</taxon>
        <taxon>Tumidithrix</taxon>
        <taxon>Tumidithrix elongata</taxon>
    </lineage>
</organism>
<dbReference type="AlphaFoldDB" id="A0AAW9PQB2"/>
<dbReference type="EMBL" id="JAZBJZ010000005">
    <property type="protein sequence ID" value="MEE3715565.1"/>
    <property type="molecule type" value="Genomic_DNA"/>
</dbReference>
<feature type="region of interest" description="Disordered" evidence="1">
    <location>
        <begin position="147"/>
        <end position="174"/>
    </location>
</feature>